<keyword evidence="8" id="KW-1185">Reference proteome</keyword>
<dbReference type="PANTHER" id="PTHR38099:SF1">
    <property type="entry name" value="LARGE RIBOSOMAL RNA SUBUNIT ACCUMULATION PROTEIN YCED"/>
    <property type="match status" value="1"/>
</dbReference>
<comment type="caution">
    <text evidence="7">The sequence shown here is derived from an EMBL/GenBank/DDBJ whole genome shotgun (WGS) entry which is preliminary data.</text>
</comment>
<dbReference type="Pfam" id="PF02620">
    <property type="entry name" value="YceD"/>
    <property type="match status" value="1"/>
</dbReference>
<gene>
    <name evidence="7" type="ORF">C7440_1153</name>
</gene>
<evidence type="ECO:0000256" key="6">
    <source>
        <dbReference type="SAM" id="MobiDB-lite"/>
    </source>
</evidence>
<evidence type="ECO:0000256" key="2">
    <source>
        <dbReference type="ARBA" id="ARBA00010740"/>
    </source>
</evidence>
<feature type="region of interest" description="Disordered" evidence="6">
    <location>
        <begin position="140"/>
        <end position="179"/>
    </location>
</feature>
<evidence type="ECO:0000256" key="1">
    <source>
        <dbReference type="ARBA" id="ARBA00002868"/>
    </source>
</evidence>
<evidence type="ECO:0000313" key="8">
    <source>
        <dbReference type="Proteomes" id="UP000246145"/>
    </source>
</evidence>
<protein>
    <recommendedName>
        <fullName evidence="3">Large ribosomal RNA subunit accumulation protein YceD</fullName>
    </recommendedName>
    <alternativeName>
        <fullName evidence="5">23S rRNA accumulation protein YceD</fullName>
    </alternativeName>
</protein>
<evidence type="ECO:0000256" key="5">
    <source>
        <dbReference type="ARBA" id="ARBA00031841"/>
    </source>
</evidence>
<evidence type="ECO:0000256" key="4">
    <source>
        <dbReference type="ARBA" id="ARBA00022517"/>
    </source>
</evidence>
<dbReference type="AlphaFoldDB" id="A0A2U1CS62"/>
<dbReference type="STRING" id="1231391.GCA_000308195_02178"/>
<keyword evidence="4" id="KW-0690">Ribosome biogenesis</keyword>
<dbReference type="RefSeq" id="WP_116517770.1">
    <property type="nucleotide sequence ID" value="NZ_JACCEX010000001.1"/>
</dbReference>
<evidence type="ECO:0000256" key="3">
    <source>
        <dbReference type="ARBA" id="ARBA00015716"/>
    </source>
</evidence>
<reference evidence="7 8" key="1">
    <citation type="submission" date="2018-04" db="EMBL/GenBank/DDBJ databases">
        <title>Genomic Encyclopedia of Type Strains, Phase IV (KMG-IV): sequencing the most valuable type-strain genomes for metagenomic binning, comparative biology and taxonomic classification.</title>
        <authorList>
            <person name="Goeker M."/>
        </authorList>
    </citation>
    <scope>NUCLEOTIDE SEQUENCE [LARGE SCALE GENOMIC DNA]</scope>
    <source>
        <strain evidence="7 8">DSM 10065</strain>
    </source>
</reference>
<dbReference type="PANTHER" id="PTHR38099">
    <property type="entry name" value="LARGE RIBOSOMAL RNA SUBUNIT ACCUMULATION PROTEIN YCED"/>
    <property type="match status" value="1"/>
</dbReference>
<dbReference type="GO" id="GO:0005829">
    <property type="term" value="C:cytosol"/>
    <property type="evidence" value="ECO:0007669"/>
    <property type="project" value="TreeGrafter"/>
</dbReference>
<dbReference type="Proteomes" id="UP000246145">
    <property type="component" value="Unassembled WGS sequence"/>
</dbReference>
<name>A0A2U1CS62_9BURK</name>
<comment type="similarity">
    <text evidence="2">Belongs to the DUF177 domain family.</text>
</comment>
<dbReference type="GO" id="GO:0042254">
    <property type="term" value="P:ribosome biogenesis"/>
    <property type="evidence" value="ECO:0007669"/>
    <property type="project" value="UniProtKB-KW"/>
</dbReference>
<dbReference type="InterPro" id="IPR003772">
    <property type="entry name" value="YceD"/>
</dbReference>
<proteinExistence type="inferred from homology"/>
<accession>A0A2U1CS62</accession>
<organism evidence="7 8">
    <name type="scientific">Pusillimonas noertemannii</name>
    <dbReference type="NCBI Taxonomy" id="305977"/>
    <lineage>
        <taxon>Bacteria</taxon>
        <taxon>Pseudomonadati</taxon>
        <taxon>Pseudomonadota</taxon>
        <taxon>Betaproteobacteria</taxon>
        <taxon>Burkholderiales</taxon>
        <taxon>Alcaligenaceae</taxon>
        <taxon>Pusillimonas</taxon>
    </lineage>
</organism>
<comment type="function">
    <text evidence="1">Plays a role in synthesis, processing and/or stability of 23S rRNA.</text>
</comment>
<dbReference type="InterPro" id="IPR039255">
    <property type="entry name" value="YceD_bac"/>
</dbReference>
<dbReference type="OrthoDB" id="5297600at2"/>
<sequence>MRDVVDLFALTVPDAGKGSGEKGIKDAELSGRHALAGFKRLVAGLPAQADTQVQWFLRGEGTVAGRRFINVQAQAQVTLECQRCLQPFVLPLQVDNRLEVVRRQSDLEGDDDEIERIVGSARFDVLDLIEDELILSLPSVPKHDVCPSVPGVSESSDEPEDEARRPSPFAALKRLKKDS</sequence>
<evidence type="ECO:0000313" key="7">
    <source>
        <dbReference type="EMBL" id="PVY68742.1"/>
    </source>
</evidence>
<dbReference type="EMBL" id="QEKO01000001">
    <property type="protein sequence ID" value="PVY68742.1"/>
    <property type="molecule type" value="Genomic_DNA"/>
</dbReference>